<evidence type="ECO:0000313" key="5">
    <source>
        <dbReference type="EMBL" id="KAF6066620.1"/>
    </source>
</evidence>
<name>A0A8H6BVT1_CANAX</name>
<dbReference type="GO" id="GO:0008270">
    <property type="term" value="F:zinc ion binding"/>
    <property type="evidence" value="ECO:0007669"/>
    <property type="project" value="TreeGrafter"/>
</dbReference>
<evidence type="ECO:0000313" key="6">
    <source>
        <dbReference type="Proteomes" id="UP000536275"/>
    </source>
</evidence>
<dbReference type="PANTHER" id="PTHR13276:SF0">
    <property type="entry name" value="GUANINE NUCLEOTIDE EXCHANGE FACTOR MSS4"/>
    <property type="match status" value="1"/>
</dbReference>
<protein>
    <recommendedName>
        <fullName evidence="4">C2H2-type domain-containing protein</fullName>
    </recommendedName>
</protein>
<dbReference type="GO" id="GO:0005829">
    <property type="term" value="C:cytosol"/>
    <property type="evidence" value="ECO:0007669"/>
    <property type="project" value="TreeGrafter"/>
</dbReference>
<organism evidence="5 6">
    <name type="scientific">Candida albicans</name>
    <name type="common">Yeast</name>
    <dbReference type="NCBI Taxonomy" id="5476"/>
    <lineage>
        <taxon>Eukaryota</taxon>
        <taxon>Fungi</taxon>
        <taxon>Dikarya</taxon>
        <taxon>Ascomycota</taxon>
        <taxon>Saccharomycotina</taxon>
        <taxon>Pichiomycetes</taxon>
        <taxon>Debaryomycetaceae</taxon>
        <taxon>Candida/Lodderomyces clade</taxon>
        <taxon>Candida</taxon>
    </lineage>
</organism>
<accession>A0A8H6BVT1</accession>
<evidence type="ECO:0000259" key="4">
    <source>
        <dbReference type="PROSITE" id="PS00028"/>
    </source>
</evidence>
<dbReference type="PROSITE" id="PS00028">
    <property type="entry name" value="ZINC_FINGER_C2H2_1"/>
    <property type="match status" value="1"/>
</dbReference>
<dbReference type="InterPro" id="IPR013087">
    <property type="entry name" value="Znf_C2H2_type"/>
</dbReference>
<keyword evidence="1" id="KW-0813">Transport</keyword>
<dbReference type="FunFam" id="2.170.150.10:FF:000018">
    <property type="entry name" value="Guanine nucleotide exchange factor"/>
    <property type="match status" value="1"/>
</dbReference>
<dbReference type="InterPro" id="IPR007515">
    <property type="entry name" value="Mss4"/>
</dbReference>
<dbReference type="GO" id="GO:0006892">
    <property type="term" value="P:post-Golgi vesicle-mediated transport"/>
    <property type="evidence" value="ECO:0007669"/>
    <property type="project" value="TreeGrafter"/>
</dbReference>
<dbReference type="GO" id="GO:0005085">
    <property type="term" value="F:guanyl-nucleotide exchange factor activity"/>
    <property type="evidence" value="ECO:0007669"/>
    <property type="project" value="UniProtKB-KW"/>
</dbReference>
<keyword evidence="2" id="KW-0344">Guanine-nucleotide releasing factor</keyword>
<proteinExistence type="predicted"/>
<evidence type="ECO:0000256" key="2">
    <source>
        <dbReference type="ARBA" id="ARBA00022658"/>
    </source>
</evidence>
<dbReference type="SMR" id="A0A8H6BVT1"/>
<dbReference type="Proteomes" id="UP000536275">
    <property type="component" value="Unassembled WGS sequence"/>
</dbReference>
<comment type="caution">
    <text evidence="5">The sequence shown here is derived from an EMBL/GenBank/DDBJ whole genome shotgun (WGS) entry which is preliminary data.</text>
</comment>
<sequence length="150" mass="17103">MPSTTIEHLDIENLLSENKPIILRCPFKECNTRIIPYSNKLIHLQIHNAPNAIRAVPDNSPELSDKLINFYQINDVWDFDNIGVSRPSSEISQDPIISHDNESTIHIERLIVCSECDRGPLGFAGIPNGKETDHKNLVYFLSRDSVIYDY</sequence>
<feature type="domain" description="C2H2-type" evidence="4">
    <location>
        <begin position="25"/>
        <end position="47"/>
    </location>
</feature>
<dbReference type="InterPro" id="IPR011057">
    <property type="entry name" value="Mss4-like_sf"/>
</dbReference>
<dbReference type="OMA" id="GPIGMVC"/>
<dbReference type="PROSITE" id="PS51796">
    <property type="entry name" value="MSS4"/>
    <property type="match status" value="1"/>
</dbReference>
<reference evidence="5 6" key="1">
    <citation type="submission" date="2020-03" db="EMBL/GenBank/DDBJ databases">
        <title>FDA dAtabase for Regulatory Grade micrObial Sequences (FDA-ARGOS): Supporting development and validation of Infectious Disease Dx tests.</title>
        <authorList>
            <person name="Campos J."/>
            <person name="Goldberg B."/>
            <person name="Tallon L."/>
            <person name="Sadzewicz L."/>
            <person name="Vavikolanu K."/>
            <person name="Mehta A."/>
            <person name="Aluvathingal J."/>
            <person name="Nadendla S."/>
            <person name="Nandy P."/>
            <person name="Geyer C."/>
            <person name="Yan Y."/>
            <person name="Sichtig H."/>
        </authorList>
    </citation>
    <scope>NUCLEOTIDE SEQUENCE [LARGE SCALE GENOMIC DNA]</scope>
    <source>
        <strain evidence="5 6">FDAARGOS_656</strain>
    </source>
</reference>
<evidence type="ECO:0000256" key="3">
    <source>
        <dbReference type="ARBA" id="ARBA00022927"/>
    </source>
</evidence>
<dbReference type="SUPFAM" id="SSF51316">
    <property type="entry name" value="Mss4-like"/>
    <property type="match status" value="1"/>
</dbReference>
<dbReference type="InterPro" id="IPR011323">
    <property type="entry name" value="Mss4/transl-control_tumour"/>
</dbReference>
<dbReference type="AlphaFoldDB" id="A0A8H6BVT1"/>
<gene>
    <name evidence="5" type="ORF">FOB64_004096</name>
</gene>
<dbReference type="GO" id="GO:0007264">
    <property type="term" value="P:small GTPase-mediated signal transduction"/>
    <property type="evidence" value="ECO:0007669"/>
    <property type="project" value="InterPro"/>
</dbReference>
<dbReference type="Pfam" id="PF04421">
    <property type="entry name" value="Mss4"/>
    <property type="match status" value="1"/>
</dbReference>
<evidence type="ECO:0000256" key="1">
    <source>
        <dbReference type="ARBA" id="ARBA00022448"/>
    </source>
</evidence>
<dbReference type="EMBL" id="JABWAD010000055">
    <property type="protein sequence ID" value="KAF6066620.1"/>
    <property type="molecule type" value="Genomic_DNA"/>
</dbReference>
<dbReference type="GO" id="GO:0016020">
    <property type="term" value="C:membrane"/>
    <property type="evidence" value="ECO:0007669"/>
    <property type="project" value="TreeGrafter"/>
</dbReference>
<dbReference type="Gene3D" id="2.170.150.10">
    <property type="entry name" value="Metal Binding Protein, Guanine Nucleotide Exchange Factor, Chain A"/>
    <property type="match status" value="1"/>
</dbReference>
<dbReference type="PANTHER" id="PTHR13276">
    <property type="entry name" value="GUANINE NUCLEOTIDE EXCHANGE FACTOR MSS4"/>
    <property type="match status" value="1"/>
</dbReference>
<dbReference type="GO" id="GO:0015031">
    <property type="term" value="P:protein transport"/>
    <property type="evidence" value="ECO:0007669"/>
    <property type="project" value="UniProtKB-KW"/>
</dbReference>
<keyword evidence="3" id="KW-0653">Protein transport</keyword>